<accession>A0A3E3I659</accession>
<dbReference type="InterPro" id="IPR027417">
    <property type="entry name" value="P-loop_NTPase"/>
</dbReference>
<dbReference type="RefSeq" id="WP_102286903.1">
    <property type="nucleotide sequence ID" value="NZ_JBKUNB010000010.1"/>
</dbReference>
<gene>
    <name evidence="2" type="ORF">DXC51_11365</name>
</gene>
<comment type="caution">
    <text evidence="2">The sequence shown here is derived from an EMBL/GenBank/DDBJ whole genome shotgun (WGS) entry which is preliminary data.</text>
</comment>
<dbReference type="EMBL" id="QVLV01000006">
    <property type="protein sequence ID" value="RGE61121.1"/>
    <property type="molecule type" value="Genomic_DNA"/>
</dbReference>
<dbReference type="GO" id="GO:0005524">
    <property type="term" value="F:ATP binding"/>
    <property type="evidence" value="ECO:0007669"/>
    <property type="project" value="UniProtKB-KW"/>
</dbReference>
<dbReference type="PANTHER" id="PTHR43581:SF2">
    <property type="entry name" value="EXCINUCLEASE ATPASE SUBUNIT"/>
    <property type="match status" value="1"/>
</dbReference>
<dbReference type="Pfam" id="PF13304">
    <property type="entry name" value="AAA_21"/>
    <property type="match status" value="1"/>
</dbReference>
<proteinExistence type="predicted"/>
<feature type="domain" description="ATPase AAA-type core" evidence="1">
    <location>
        <begin position="25"/>
        <end position="284"/>
    </location>
</feature>
<dbReference type="SUPFAM" id="SSF52540">
    <property type="entry name" value="P-loop containing nucleoside triphosphate hydrolases"/>
    <property type="match status" value="1"/>
</dbReference>
<evidence type="ECO:0000259" key="1">
    <source>
        <dbReference type="Pfam" id="PF13304"/>
    </source>
</evidence>
<organism evidence="2 3">
    <name type="scientific">Eisenbergiella massiliensis</name>
    <dbReference type="NCBI Taxonomy" id="1720294"/>
    <lineage>
        <taxon>Bacteria</taxon>
        <taxon>Bacillati</taxon>
        <taxon>Bacillota</taxon>
        <taxon>Clostridia</taxon>
        <taxon>Lachnospirales</taxon>
        <taxon>Lachnospiraceae</taxon>
        <taxon>Eisenbergiella</taxon>
    </lineage>
</organism>
<dbReference type="Gene3D" id="3.40.50.300">
    <property type="entry name" value="P-loop containing nucleotide triphosphate hydrolases"/>
    <property type="match status" value="1"/>
</dbReference>
<dbReference type="Proteomes" id="UP000260812">
    <property type="component" value="Unassembled WGS sequence"/>
</dbReference>
<keyword evidence="2" id="KW-0547">Nucleotide-binding</keyword>
<keyword evidence="3" id="KW-1185">Reference proteome</keyword>
<evidence type="ECO:0000313" key="3">
    <source>
        <dbReference type="Proteomes" id="UP000260812"/>
    </source>
</evidence>
<dbReference type="GeneID" id="97987456"/>
<reference evidence="2" key="1">
    <citation type="submission" date="2018-08" db="EMBL/GenBank/DDBJ databases">
        <title>A genome reference for cultivated species of the human gut microbiota.</title>
        <authorList>
            <person name="Zou Y."/>
            <person name="Xue W."/>
            <person name="Luo G."/>
        </authorList>
    </citation>
    <scope>NUCLEOTIDE SEQUENCE [LARGE SCALE GENOMIC DNA]</scope>
    <source>
        <strain evidence="2">TF05-5AC</strain>
    </source>
</reference>
<evidence type="ECO:0000313" key="2">
    <source>
        <dbReference type="EMBL" id="RGE61121.1"/>
    </source>
</evidence>
<name>A0A3E3I659_9FIRM</name>
<dbReference type="InterPro" id="IPR051396">
    <property type="entry name" value="Bact_Antivir_Def_Nuclease"/>
</dbReference>
<dbReference type="GO" id="GO:0016887">
    <property type="term" value="F:ATP hydrolysis activity"/>
    <property type="evidence" value="ECO:0007669"/>
    <property type="project" value="InterPro"/>
</dbReference>
<sequence>MKIRHLGLENVTVFDKIEIAFDEGINIFIGENGTGKTHILKILYAACQAADPKTSFSAKIVRTMLPDEFKISRLITRKPGNHNSEIKVSALSEKKQKNHTITASFHNKTKKWDAEIRGEEAWENEFKDISSIFIPAKEILSNSYNLTAAVEKNNVKFDDTYIDIINSARIDISVGRNSAERDKKLKAIEKIIGGTVVYDGQKDEFYLKIGNSRQEFNLVAEGIRKMALLWQLVKNGTLEKGSVLFWDEPEANINPLYLSIITDMLLELQRDGVQIFISTHDYVLAKYFEIHRREEDSVLFHSVSYDEKRNLEYSCNGRFEDLKNNLIIKSFNELLDEIYNS</sequence>
<dbReference type="AlphaFoldDB" id="A0A3E3I659"/>
<protein>
    <submittedName>
        <fullName evidence="2">ATP-binding protein</fullName>
    </submittedName>
</protein>
<dbReference type="PANTHER" id="PTHR43581">
    <property type="entry name" value="ATP/GTP PHOSPHATASE"/>
    <property type="match status" value="1"/>
</dbReference>
<dbReference type="InterPro" id="IPR003959">
    <property type="entry name" value="ATPase_AAA_core"/>
</dbReference>
<keyword evidence="2" id="KW-0067">ATP-binding</keyword>